<organism evidence="1 2">
    <name type="scientific">Anaerobacillus alkalidiazotrophicus</name>
    <dbReference type="NCBI Taxonomy" id="472963"/>
    <lineage>
        <taxon>Bacteria</taxon>
        <taxon>Bacillati</taxon>
        <taxon>Bacillota</taxon>
        <taxon>Bacilli</taxon>
        <taxon>Bacillales</taxon>
        <taxon>Bacillaceae</taxon>
        <taxon>Anaerobacillus</taxon>
    </lineage>
</organism>
<dbReference type="Proteomes" id="UP000180057">
    <property type="component" value="Unassembled WGS sequence"/>
</dbReference>
<accession>A0A1S2M7D9</accession>
<comment type="caution">
    <text evidence="1">The sequence shown here is derived from an EMBL/GenBank/DDBJ whole genome shotgun (WGS) entry which is preliminary data.</text>
</comment>
<proteinExistence type="predicted"/>
<gene>
    <name evidence="1" type="ORF">BKP45_07940</name>
</gene>
<keyword evidence="2" id="KW-1185">Reference proteome</keyword>
<dbReference type="OrthoDB" id="8657476at2"/>
<sequence>MPVYTKETFARLLELDNVDELVKAINYFSQFELDIDWLGNQLLKLTNYPNENIRNQNANSVWNFLTHQLDGETLHSFIEILKMIMIVMYKDMLR</sequence>
<reference evidence="1 2" key="1">
    <citation type="submission" date="2016-10" db="EMBL/GenBank/DDBJ databases">
        <title>Draft genome sequences of four alkaliphilic bacteria belonging to the Anaerobacillus genus.</title>
        <authorList>
            <person name="Bassil N.M."/>
            <person name="Lloyd J.R."/>
        </authorList>
    </citation>
    <scope>NUCLEOTIDE SEQUENCE [LARGE SCALE GENOMIC DNA]</scope>
    <source>
        <strain evidence="1 2">DSM 22531</strain>
    </source>
</reference>
<evidence type="ECO:0000313" key="2">
    <source>
        <dbReference type="Proteomes" id="UP000180057"/>
    </source>
</evidence>
<dbReference type="EMBL" id="MLQS01000007">
    <property type="protein sequence ID" value="OIJ20722.1"/>
    <property type="molecule type" value="Genomic_DNA"/>
</dbReference>
<dbReference type="AlphaFoldDB" id="A0A1S2M7D9"/>
<evidence type="ECO:0000313" key="1">
    <source>
        <dbReference type="EMBL" id="OIJ20722.1"/>
    </source>
</evidence>
<name>A0A1S2M7D9_9BACI</name>
<dbReference type="RefSeq" id="WP_071389196.1">
    <property type="nucleotide sequence ID" value="NZ_MLQS01000007.1"/>
</dbReference>
<protein>
    <submittedName>
        <fullName evidence="1">Uncharacterized protein</fullName>
    </submittedName>
</protein>